<dbReference type="GO" id="GO:0001735">
    <property type="term" value="F:prenylcysteine oxidase activity"/>
    <property type="evidence" value="ECO:0007669"/>
    <property type="project" value="InterPro"/>
</dbReference>
<dbReference type="RefSeq" id="XP_024936763.1">
    <property type="nucleotide sequence ID" value="XM_025080995.1"/>
</dbReference>
<dbReference type="GeneID" id="107263592"/>
<dbReference type="KEGG" id="ccin:107263592"/>
<dbReference type="RefSeq" id="XP_024936762.1">
    <property type="nucleotide sequence ID" value="XM_025080994.1"/>
</dbReference>
<dbReference type="Pfam" id="PF13450">
    <property type="entry name" value="NAD_binding_8"/>
    <property type="match status" value="1"/>
</dbReference>
<evidence type="ECO:0000256" key="7">
    <source>
        <dbReference type="ARBA" id="ARBA00023180"/>
    </source>
</evidence>
<gene>
    <name evidence="11 12 13 14 15" type="primary">LOC107263592</name>
</gene>
<keyword evidence="6" id="KW-0560">Oxidoreductase</keyword>
<evidence type="ECO:0000313" key="11">
    <source>
        <dbReference type="RefSeq" id="XP_015586436.1"/>
    </source>
</evidence>
<dbReference type="RefSeq" id="XP_015586438.1">
    <property type="nucleotide sequence ID" value="XM_015730952.2"/>
</dbReference>
<evidence type="ECO:0000256" key="8">
    <source>
        <dbReference type="SAM" id="SignalP"/>
    </source>
</evidence>
<evidence type="ECO:0000313" key="10">
    <source>
        <dbReference type="Proteomes" id="UP000694920"/>
    </source>
</evidence>
<reference evidence="11 12" key="1">
    <citation type="submission" date="2025-04" db="UniProtKB">
        <authorList>
            <consortium name="RefSeq"/>
        </authorList>
    </citation>
    <scope>IDENTIFICATION</scope>
</reference>
<dbReference type="Gene3D" id="3.50.50.60">
    <property type="entry name" value="FAD/NAD(P)-binding domain"/>
    <property type="match status" value="1"/>
</dbReference>
<evidence type="ECO:0000313" key="13">
    <source>
        <dbReference type="RefSeq" id="XP_015586438.1"/>
    </source>
</evidence>
<dbReference type="SUPFAM" id="SSF51905">
    <property type="entry name" value="FAD/NAD(P)-binding domain"/>
    <property type="match status" value="1"/>
</dbReference>
<keyword evidence="5" id="KW-0274">FAD</keyword>
<evidence type="ECO:0000313" key="12">
    <source>
        <dbReference type="RefSeq" id="XP_015586437.1"/>
    </source>
</evidence>
<dbReference type="AlphaFoldDB" id="A0AAJ7BHT9"/>
<dbReference type="InterPro" id="IPR017046">
    <property type="entry name" value="Prenylcysteine_Oxase1"/>
</dbReference>
<dbReference type="InterPro" id="IPR010795">
    <property type="entry name" value="Prenylcys_lyase"/>
</dbReference>
<evidence type="ECO:0000256" key="4">
    <source>
        <dbReference type="ARBA" id="ARBA00022729"/>
    </source>
</evidence>
<dbReference type="InterPro" id="IPR036188">
    <property type="entry name" value="FAD/NAD-bd_sf"/>
</dbReference>
<organism evidence="10 13">
    <name type="scientific">Cephus cinctus</name>
    <name type="common">Wheat stem sawfly</name>
    <dbReference type="NCBI Taxonomy" id="211228"/>
    <lineage>
        <taxon>Eukaryota</taxon>
        <taxon>Metazoa</taxon>
        <taxon>Ecdysozoa</taxon>
        <taxon>Arthropoda</taxon>
        <taxon>Hexapoda</taxon>
        <taxon>Insecta</taxon>
        <taxon>Pterygota</taxon>
        <taxon>Neoptera</taxon>
        <taxon>Endopterygota</taxon>
        <taxon>Hymenoptera</taxon>
        <taxon>Cephoidea</taxon>
        <taxon>Cephidae</taxon>
        <taxon>Cephus</taxon>
    </lineage>
</organism>
<evidence type="ECO:0000256" key="1">
    <source>
        <dbReference type="ARBA" id="ARBA00001974"/>
    </source>
</evidence>
<evidence type="ECO:0000313" key="15">
    <source>
        <dbReference type="RefSeq" id="XP_024936763.1"/>
    </source>
</evidence>
<feature type="signal peptide" evidence="8">
    <location>
        <begin position="1"/>
        <end position="19"/>
    </location>
</feature>
<dbReference type="GO" id="GO:0030328">
    <property type="term" value="P:prenylcysteine catabolic process"/>
    <property type="evidence" value="ECO:0007669"/>
    <property type="project" value="InterPro"/>
</dbReference>
<protein>
    <submittedName>
        <fullName evidence="11 12">Prenylcysteine oxidase</fullName>
    </submittedName>
</protein>
<name>A0AAJ7BHT9_CEPCN</name>
<comment type="similarity">
    <text evidence="2">Belongs to the prenylcysteine oxidase family.</text>
</comment>
<dbReference type="Proteomes" id="UP000694920">
    <property type="component" value="Unplaced"/>
</dbReference>
<dbReference type="PANTHER" id="PTHR15944:SF0">
    <property type="entry name" value="PRENYLCYSTEINE LYASE DOMAIN-CONTAINING PROTEIN"/>
    <property type="match status" value="1"/>
</dbReference>
<evidence type="ECO:0000256" key="2">
    <source>
        <dbReference type="ARBA" id="ARBA00009967"/>
    </source>
</evidence>
<comment type="cofactor">
    <cofactor evidence="1">
        <name>FAD</name>
        <dbReference type="ChEBI" id="CHEBI:57692"/>
    </cofactor>
</comment>
<keyword evidence="4 8" id="KW-0732">Signal</keyword>
<proteinExistence type="inferred from homology"/>
<feature type="chain" id="PRO_5044708574" evidence="8">
    <location>
        <begin position="20"/>
        <end position="491"/>
    </location>
</feature>
<dbReference type="RefSeq" id="XP_015586436.1">
    <property type="nucleotide sequence ID" value="XM_015730950.2"/>
</dbReference>
<dbReference type="Pfam" id="PF07156">
    <property type="entry name" value="Prenylcys_lyase"/>
    <property type="match status" value="1"/>
</dbReference>
<evidence type="ECO:0000256" key="5">
    <source>
        <dbReference type="ARBA" id="ARBA00022827"/>
    </source>
</evidence>
<dbReference type="RefSeq" id="XP_015586437.1">
    <property type="nucleotide sequence ID" value="XM_015730951.2"/>
</dbReference>
<keyword evidence="10" id="KW-1185">Reference proteome</keyword>
<dbReference type="GO" id="GO:0030327">
    <property type="term" value="P:prenylated protein catabolic process"/>
    <property type="evidence" value="ECO:0007669"/>
    <property type="project" value="TreeGrafter"/>
</dbReference>
<dbReference type="PANTHER" id="PTHR15944">
    <property type="entry name" value="FARNESYLCYSTEINE LYASE"/>
    <property type="match status" value="1"/>
</dbReference>
<evidence type="ECO:0000256" key="6">
    <source>
        <dbReference type="ARBA" id="ARBA00023002"/>
    </source>
</evidence>
<sequence>MNNMLYLLLLTFFINKAHSIKQCTPRIAIIGGGISGSSASYYLNELFKENVQIDVFEANNVGGRLATIEIGQNLYEAGGSIIHNRQRYMNHFTEILGLEQRPSPDNQRYGVWNGKEFVFKESKWEIITFIKLFYRYGFQPFALYSYINKLLQDFETIYELQNNGATFINTTSLMGAMNEQFPKMMDITTKNHLLNLGYSSKLIDELVTATLIVNYGQDTNVQSFVGCASVAGGGFNLWAVKGGNDKIPKGLISKTKSVEVVPSQVTKIRYSQKSDKLLQYEIFYDQEGISNSSFYDIVIIATPLTQDQEWSIEFEGFPNGTEFKFPGDYQTTVATFVQGDLNPSYFGLAELLDGVMSCNLLNTKINSIGKIFPVEGYTGADSRVWKIFSKESLKLEDLNDIFLQIDEVKEVKWKAYPHYGATLRNDNFKLYDLVYQTNAIEWAASAMEMSAIAGRNVAILAYNEYLQKYSSASSQKPSDKKVLKKIRLSEL</sequence>
<feature type="domain" description="Prenylcysteine lyase" evidence="9">
    <location>
        <begin position="119"/>
        <end position="471"/>
    </location>
</feature>
<evidence type="ECO:0000256" key="3">
    <source>
        <dbReference type="ARBA" id="ARBA00022630"/>
    </source>
</evidence>
<evidence type="ECO:0000259" key="9">
    <source>
        <dbReference type="Pfam" id="PF07156"/>
    </source>
</evidence>
<accession>A0AAJ7BHT9</accession>
<keyword evidence="7" id="KW-0325">Glycoprotein</keyword>
<keyword evidence="3" id="KW-0285">Flavoprotein</keyword>
<evidence type="ECO:0000313" key="14">
    <source>
        <dbReference type="RefSeq" id="XP_024936762.1"/>
    </source>
</evidence>